<evidence type="ECO:0000313" key="3">
    <source>
        <dbReference type="Proteomes" id="UP000784880"/>
    </source>
</evidence>
<dbReference type="Proteomes" id="UP000784880">
    <property type="component" value="Unassembled WGS sequence"/>
</dbReference>
<protein>
    <submittedName>
        <fullName evidence="2">Uncharacterized protein</fullName>
    </submittedName>
</protein>
<dbReference type="EMBL" id="JAHQCS010000178">
    <property type="protein sequence ID" value="MBU9714526.1"/>
    <property type="molecule type" value="Genomic_DNA"/>
</dbReference>
<feature type="compositionally biased region" description="Basic and acidic residues" evidence="1">
    <location>
        <begin position="86"/>
        <end position="106"/>
    </location>
</feature>
<accession>A0ABS6JLH4</accession>
<organism evidence="2 3">
    <name type="scientific">Evansella tamaricis</name>
    <dbReference type="NCBI Taxonomy" id="2069301"/>
    <lineage>
        <taxon>Bacteria</taxon>
        <taxon>Bacillati</taxon>
        <taxon>Bacillota</taxon>
        <taxon>Bacilli</taxon>
        <taxon>Bacillales</taxon>
        <taxon>Bacillaceae</taxon>
        <taxon>Evansella</taxon>
    </lineage>
</organism>
<feature type="compositionally biased region" description="Polar residues" evidence="1">
    <location>
        <begin position="15"/>
        <end position="40"/>
    </location>
</feature>
<comment type="caution">
    <text evidence="2">The sequence shown here is derived from an EMBL/GenBank/DDBJ whole genome shotgun (WGS) entry which is preliminary data.</text>
</comment>
<keyword evidence="3" id="KW-1185">Reference proteome</keyword>
<reference evidence="2 3" key="1">
    <citation type="submission" date="2021-06" db="EMBL/GenBank/DDBJ databases">
        <title>Bacillus sp. RD4P76, an endophyte from a halophyte.</title>
        <authorList>
            <person name="Sun J.-Q."/>
        </authorList>
    </citation>
    <scope>NUCLEOTIDE SEQUENCE [LARGE SCALE GENOMIC DNA]</scope>
    <source>
        <strain evidence="2 3">CGMCC 1.15917</strain>
    </source>
</reference>
<evidence type="ECO:0000256" key="1">
    <source>
        <dbReference type="SAM" id="MobiDB-lite"/>
    </source>
</evidence>
<dbReference type="RefSeq" id="WP_217069157.1">
    <property type="nucleotide sequence ID" value="NZ_JAHQCS010000178.1"/>
</dbReference>
<feature type="compositionally biased region" description="Basic and acidic residues" evidence="1">
    <location>
        <begin position="41"/>
        <end position="79"/>
    </location>
</feature>
<proteinExistence type="predicted"/>
<name>A0ABS6JLH4_9BACI</name>
<sequence>MSGLKSVELQVALPRTQTAGKIQDQLQQRGQVSQNQMTQTETEKLERQRKQVNESEKIGKKRLNNDGEEHEHKGKENPHQKRKSSKKAEDLEGKHPYKGNHVDVKW</sequence>
<evidence type="ECO:0000313" key="2">
    <source>
        <dbReference type="EMBL" id="MBU9714526.1"/>
    </source>
</evidence>
<gene>
    <name evidence="2" type="ORF">KS419_22545</name>
</gene>
<feature type="region of interest" description="Disordered" evidence="1">
    <location>
        <begin position="14"/>
        <end position="106"/>
    </location>
</feature>